<keyword evidence="2 5" id="KW-0812">Transmembrane</keyword>
<evidence type="ECO:0000256" key="1">
    <source>
        <dbReference type="ARBA" id="ARBA00004167"/>
    </source>
</evidence>
<feature type="chain" id="PRO_5042103064" description="Mid2 domain-containing protein" evidence="6">
    <location>
        <begin position="23"/>
        <end position="201"/>
    </location>
</feature>
<reference evidence="7" key="1">
    <citation type="submission" date="2020-05" db="EMBL/GenBank/DDBJ databases">
        <title>Phylogenomic resolution of chytrid fungi.</title>
        <authorList>
            <person name="Stajich J.E."/>
            <person name="Amses K."/>
            <person name="Simmons R."/>
            <person name="Seto K."/>
            <person name="Myers J."/>
            <person name="Bonds A."/>
            <person name="Quandt C.A."/>
            <person name="Barry K."/>
            <person name="Liu P."/>
            <person name="Grigoriev I."/>
            <person name="Longcore J.E."/>
            <person name="James T.Y."/>
        </authorList>
    </citation>
    <scope>NUCLEOTIDE SEQUENCE</scope>
    <source>
        <strain evidence="7">JEL0513</strain>
    </source>
</reference>
<keyword evidence="4 5" id="KW-0472">Membrane</keyword>
<dbReference type="PANTHER" id="PTHR15549">
    <property type="entry name" value="PAIRED IMMUNOGLOBULIN-LIKE TYPE 2 RECEPTOR"/>
    <property type="match status" value="1"/>
</dbReference>
<evidence type="ECO:0000256" key="3">
    <source>
        <dbReference type="ARBA" id="ARBA00022989"/>
    </source>
</evidence>
<evidence type="ECO:0000313" key="8">
    <source>
        <dbReference type="Proteomes" id="UP001211907"/>
    </source>
</evidence>
<dbReference type="GO" id="GO:0016020">
    <property type="term" value="C:membrane"/>
    <property type="evidence" value="ECO:0007669"/>
    <property type="project" value="UniProtKB-SubCell"/>
</dbReference>
<feature type="signal peptide" evidence="6">
    <location>
        <begin position="1"/>
        <end position="22"/>
    </location>
</feature>
<evidence type="ECO:0000256" key="2">
    <source>
        <dbReference type="ARBA" id="ARBA00022692"/>
    </source>
</evidence>
<evidence type="ECO:0000313" key="7">
    <source>
        <dbReference type="EMBL" id="KAJ3128349.1"/>
    </source>
</evidence>
<sequence length="201" mass="20795">MIIGIRAMLFLAYLAFAIAISAAPIESVPLNFPTATSTVISSTATATVTATAFLTYKTTQIQTASTAPFLFPTVKTTTEPSGNSTAIAADSESSALSTAAIAGIAAGGVVVVVAGLVLFAVWRSKKLKKLVHGVPEVKNGNNDTMSGAPKSIIETLTRTARPQSFHPPKPYSLSATSSANSSSSVIELGSTVRRLYDNVTE</sequence>
<keyword evidence="8" id="KW-1185">Reference proteome</keyword>
<comment type="subcellular location">
    <subcellularLocation>
        <location evidence="1">Membrane</location>
        <topology evidence="1">Single-pass membrane protein</topology>
    </subcellularLocation>
</comment>
<organism evidence="7 8">
    <name type="scientific">Physocladia obscura</name>
    <dbReference type="NCBI Taxonomy" id="109957"/>
    <lineage>
        <taxon>Eukaryota</taxon>
        <taxon>Fungi</taxon>
        <taxon>Fungi incertae sedis</taxon>
        <taxon>Chytridiomycota</taxon>
        <taxon>Chytridiomycota incertae sedis</taxon>
        <taxon>Chytridiomycetes</taxon>
        <taxon>Chytridiales</taxon>
        <taxon>Chytriomycetaceae</taxon>
        <taxon>Physocladia</taxon>
    </lineage>
</organism>
<dbReference type="EMBL" id="JADGJH010000469">
    <property type="protein sequence ID" value="KAJ3128349.1"/>
    <property type="molecule type" value="Genomic_DNA"/>
</dbReference>
<gene>
    <name evidence="7" type="ORF">HK100_009221</name>
</gene>
<keyword evidence="6" id="KW-0732">Signal</keyword>
<feature type="transmembrane region" description="Helical" evidence="5">
    <location>
        <begin position="99"/>
        <end position="122"/>
    </location>
</feature>
<keyword evidence="3 5" id="KW-1133">Transmembrane helix</keyword>
<accession>A0AAD5T4M1</accession>
<evidence type="ECO:0000256" key="6">
    <source>
        <dbReference type="SAM" id="SignalP"/>
    </source>
</evidence>
<evidence type="ECO:0008006" key="9">
    <source>
        <dbReference type="Google" id="ProtNLM"/>
    </source>
</evidence>
<evidence type="ECO:0000256" key="5">
    <source>
        <dbReference type="SAM" id="Phobius"/>
    </source>
</evidence>
<comment type="caution">
    <text evidence="7">The sequence shown here is derived from an EMBL/GenBank/DDBJ whole genome shotgun (WGS) entry which is preliminary data.</text>
</comment>
<dbReference type="Proteomes" id="UP001211907">
    <property type="component" value="Unassembled WGS sequence"/>
</dbReference>
<proteinExistence type="predicted"/>
<evidence type="ECO:0000256" key="4">
    <source>
        <dbReference type="ARBA" id="ARBA00023136"/>
    </source>
</evidence>
<dbReference type="InterPro" id="IPR051694">
    <property type="entry name" value="Immunoregulatory_rcpt-like"/>
</dbReference>
<protein>
    <recommendedName>
        <fullName evidence="9">Mid2 domain-containing protein</fullName>
    </recommendedName>
</protein>
<dbReference type="AlphaFoldDB" id="A0AAD5T4M1"/>
<dbReference type="GO" id="GO:0071944">
    <property type="term" value="C:cell periphery"/>
    <property type="evidence" value="ECO:0007669"/>
    <property type="project" value="UniProtKB-ARBA"/>
</dbReference>
<name>A0AAD5T4M1_9FUNG</name>